<keyword evidence="4" id="KW-0597">Phosphoprotein</keyword>
<dbReference type="Pfam" id="PF00512">
    <property type="entry name" value="HisKA"/>
    <property type="match status" value="1"/>
</dbReference>
<dbReference type="SMART" id="SM00387">
    <property type="entry name" value="HATPase_c"/>
    <property type="match status" value="1"/>
</dbReference>
<keyword evidence="7 13" id="KW-0418">Kinase</keyword>
<evidence type="ECO:0000313" key="13">
    <source>
        <dbReference type="EMBL" id="GIQ63524.1"/>
    </source>
</evidence>
<dbReference type="PRINTS" id="PR00344">
    <property type="entry name" value="BCTRLSENSOR"/>
</dbReference>
<dbReference type="InterPro" id="IPR003661">
    <property type="entry name" value="HisK_dim/P_dom"/>
</dbReference>
<evidence type="ECO:0000313" key="14">
    <source>
        <dbReference type="Proteomes" id="UP000680304"/>
    </source>
</evidence>
<evidence type="ECO:0000256" key="3">
    <source>
        <dbReference type="ARBA" id="ARBA00012438"/>
    </source>
</evidence>
<keyword evidence="5" id="KW-0808">Transferase</keyword>
<protein>
    <recommendedName>
        <fullName evidence="3">histidine kinase</fullName>
        <ecNumber evidence="3">2.7.13.3</ecNumber>
    </recommendedName>
</protein>
<dbReference type="CDD" id="cd00082">
    <property type="entry name" value="HisKA"/>
    <property type="match status" value="1"/>
</dbReference>
<feature type="compositionally biased region" description="Low complexity" evidence="10">
    <location>
        <begin position="501"/>
        <end position="518"/>
    </location>
</feature>
<dbReference type="Gene3D" id="1.10.287.130">
    <property type="match status" value="1"/>
</dbReference>
<dbReference type="InterPro" id="IPR036097">
    <property type="entry name" value="HisK_dim/P_sf"/>
</dbReference>
<dbReference type="Pfam" id="PF02518">
    <property type="entry name" value="HATPase_c"/>
    <property type="match status" value="1"/>
</dbReference>
<organism evidence="13 14">
    <name type="scientific">Paenibacillus cisolokensis</name>
    <dbReference type="NCBI Taxonomy" id="1658519"/>
    <lineage>
        <taxon>Bacteria</taxon>
        <taxon>Bacillati</taxon>
        <taxon>Bacillota</taxon>
        <taxon>Bacilli</taxon>
        <taxon>Bacillales</taxon>
        <taxon>Paenibacillaceae</taxon>
        <taxon>Paenibacillus</taxon>
    </lineage>
</organism>
<accession>A0ABQ4N5T5</accession>
<dbReference type="PANTHER" id="PTHR42878">
    <property type="entry name" value="TWO-COMPONENT HISTIDINE KINASE"/>
    <property type="match status" value="1"/>
</dbReference>
<sequence length="527" mass="58093">MQRIDSEGRVTDAFNTPPDVPDAYMPGELNAYWVGKLPFPYRLSIWIDVKDGVEHTLIYGMRFKEEELLQRIAAEASYESGALVIPSGLKSEIDRAGGWVQLLDETGAEIASYGRPETAPDRFTPQEMALRYMYPDRYGARIDYRFDPAAKRTWIVTVPEPGAAGPPGQMQALPPEMRALLLGGGGLLLSAVLVYMLLSFAYARSFVAPLLHMADWLRSLARGIYAEPAGRQGHPVSRNRRGRLKRRFRLFGELLSSLANLSATLRQNDIRRRRDEQMREEWIAGVSHDLKTPLSSIRGYAHMLEAEAYEWTREEVREFSGVIRRKAEYLDNLINDLNLTYRLRGGGRLPGTETADLNLFLAEAVARTAAHPAFRPGSAAFRPSRDPVRAAIYGPWLQRIVDNLVANALLHNPPGTRVDVALEKLPGGGFAIAFRDDGNGMDEETASKLFERYYRGTDTESSPEGSGLGMAITKALVEAMGGAIDVATAPGEGTTIRLVFPAGGKPAEAEPPAYGPNEPDMEPSGTS</sequence>
<dbReference type="RefSeq" id="WP_244863381.1">
    <property type="nucleotide sequence ID" value="NZ_BOVJ01000064.1"/>
</dbReference>
<evidence type="ECO:0000256" key="5">
    <source>
        <dbReference type="ARBA" id="ARBA00022679"/>
    </source>
</evidence>
<evidence type="ECO:0000259" key="12">
    <source>
        <dbReference type="PROSITE" id="PS50109"/>
    </source>
</evidence>
<evidence type="ECO:0000256" key="10">
    <source>
        <dbReference type="SAM" id="MobiDB-lite"/>
    </source>
</evidence>
<feature type="domain" description="Histidine kinase" evidence="12">
    <location>
        <begin position="285"/>
        <end position="504"/>
    </location>
</feature>
<dbReference type="EMBL" id="BOVJ01000064">
    <property type="protein sequence ID" value="GIQ63524.1"/>
    <property type="molecule type" value="Genomic_DNA"/>
</dbReference>
<evidence type="ECO:0000256" key="6">
    <source>
        <dbReference type="ARBA" id="ARBA00022741"/>
    </source>
</evidence>
<reference evidence="13 14" key="1">
    <citation type="submission" date="2021-04" db="EMBL/GenBank/DDBJ databases">
        <title>Draft genome sequence of Paenibacillus cisolokensis, LC2-13A.</title>
        <authorList>
            <person name="Uke A."/>
            <person name="Chhe C."/>
            <person name="Baramee S."/>
            <person name="Kosugi A."/>
        </authorList>
    </citation>
    <scope>NUCLEOTIDE SEQUENCE [LARGE SCALE GENOMIC DNA]</scope>
    <source>
        <strain evidence="13 14">LC2-13A</strain>
    </source>
</reference>
<dbReference type="Gene3D" id="3.30.565.10">
    <property type="entry name" value="Histidine kinase-like ATPase, C-terminal domain"/>
    <property type="match status" value="1"/>
</dbReference>
<evidence type="ECO:0000256" key="4">
    <source>
        <dbReference type="ARBA" id="ARBA00022553"/>
    </source>
</evidence>
<keyword evidence="11" id="KW-0472">Membrane</keyword>
<keyword evidence="11" id="KW-0812">Transmembrane</keyword>
<dbReference type="InterPro" id="IPR004358">
    <property type="entry name" value="Sig_transdc_His_kin-like_C"/>
</dbReference>
<dbReference type="InterPro" id="IPR036890">
    <property type="entry name" value="HATPase_C_sf"/>
</dbReference>
<name>A0ABQ4N5T5_9BACL</name>
<gene>
    <name evidence="13" type="primary">yvrG</name>
    <name evidence="13" type="ORF">PACILC2_20920</name>
</gene>
<dbReference type="SUPFAM" id="SSF47384">
    <property type="entry name" value="Homodimeric domain of signal transducing histidine kinase"/>
    <property type="match status" value="1"/>
</dbReference>
<dbReference type="PROSITE" id="PS50109">
    <property type="entry name" value="HIS_KIN"/>
    <property type="match status" value="1"/>
</dbReference>
<dbReference type="Proteomes" id="UP000680304">
    <property type="component" value="Unassembled WGS sequence"/>
</dbReference>
<dbReference type="InterPro" id="IPR005467">
    <property type="entry name" value="His_kinase_dom"/>
</dbReference>
<evidence type="ECO:0000256" key="7">
    <source>
        <dbReference type="ARBA" id="ARBA00022777"/>
    </source>
</evidence>
<keyword evidence="11" id="KW-1133">Transmembrane helix</keyword>
<keyword evidence="9" id="KW-0902">Two-component regulatory system</keyword>
<dbReference type="SUPFAM" id="SSF55874">
    <property type="entry name" value="ATPase domain of HSP90 chaperone/DNA topoisomerase II/histidine kinase"/>
    <property type="match status" value="1"/>
</dbReference>
<comment type="caution">
    <text evidence="13">The sequence shown here is derived from an EMBL/GenBank/DDBJ whole genome shotgun (WGS) entry which is preliminary data.</text>
</comment>
<comment type="subcellular location">
    <subcellularLocation>
        <location evidence="2">Membrane</location>
    </subcellularLocation>
</comment>
<feature type="region of interest" description="Disordered" evidence="10">
    <location>
        <begin position="501"/>
        <end position="527"/>
    </location>
</feature>
<dbReference type="EC" id="2.7.13.3" evidence="3"/>
<dbReference type="PANTHER" id="PTHR42878:SF7">
    <property type="entry name" value="SENSOR HISTIDINE KINASE GLRK"/>
    <property type="match status" value="1"/>
</dbReference>
<dbReference type="GO" id="GO:0016301">
    <property type="term" value="F:kinase activity"/>
    <property type="evidence" value="ECO:0007669"/>
    <property type="project" value="UniProtKB-KW"/>
</dbReference>
<comment type="catalytic activity">
    <reaction evidence="1">
        <text>ATP + protein L-histidine = ADP + protein N-phospho-L-histidine.</text>
        <dbReference type="EC" id="2.7.13.3"/>
    </reaction>
</comment>
<feature type="transmembrane region" description="Helical" evidence="11">
    <location>
        <begin position="179"/>
        <end position="203"/>
    </location>
</feature>
<evidence type="ECO:0000256" key="9">
    <source>
        <dbReference type="ARBA" id="ARBA00023012"/>
    </source>
</evidence>
<dbReference type="CDD" id="cd00075">
    <property type="entry name" value="HATPase"/>
    <property type="match status" value="1"/>
</dbReference>
<dbReference type="SMART" id="SM00388">
    <property type="entry name" value="HisKA"/>
    <property type="match status" value="1"/>
</dbReference>
<keyword evidence="8" id="KW-0067">ATP-binding</keyword>
<proteinExistence type="predicted"/>
<dbReference type="InterPro" id="IPR050351">
    <property type="entry name" value="BphY/WalK/GraS-like"/>
</dbReference>
<evidence type="ECO:0000256" key="1">
    <source>
        <dbReference type="ARBA" id="ARBA00000085"/>
    </source>
</evidence>
<evidence type="ECO:0000256" key="11">
    <source>
        <dbReference type="SAM" id="Phobius"/>
    </source>
</evidence>
<dbReference type="InterPro" id="IPR003594">
    <property type="entry name" value="HATPase_dom"/>
</dbReference>
<keyword evidence="14" id="KW-1185">Reference proteome</keyword>
<keyword evidence="6" id="KW-0547">Nucleotide-binding</keyword>
<evidence type="ECO:0000256" key="2">
    <source>
        <dbReference type="ARBA" id="ARBA00004370"/>
    </source>
</evidence>
<evidence type="ECO:0000256" key="8">
    <source>
        <dbReference type="ARBA" id="ARBA00022840"/>
    </source>
</evidence>